<dbReference type="Pfam" id="PF05857">
    <property type="entry name" value="TraX"/>
    <property type="match status" value="1"/>
</dbReference>
<gene>
    <name evidence="2" type="ORF">O6R05_06545</name>
</gene>
<protein>
    <submittedName>
        <fullName evidence="2">TraX family protein</fullName>
    </submittedName>
</protein>
<feature type="transmembrane region" description="Helical" evidence="1">
    <location>
        <begin position="76"/>
        <end position="95"/>
    </location>
</feature>
<organism evidence="2 3">
    <name type="scientific">Peptoniphilus equinus</name>
    <dbReference type="NCBI Taxonomy" id="3016343"/>
    <lineage>
        <taxon>Bacteria</taxon>
        <taxon>Bacillati</taxon>
        <taxon>Bacillota</taxon>
        <taxon>Tissierellia</taxon>
        <taxon>Tissierellales</taxon>
        <taxon>Peptoniphilaceae</taxon>
        <taxon>Peptoniphilus</taxon>
    </lineage>
</organism>
<feature type="transmembrane region" description="Helical" evidence="1">
    <location>
        <begin position="12"/>
        <end position="35"/>
    </location>
</feature>
<feature type="transmembrane region" description="Helical" evidence="1">
    <location>
        <begin position="126"/>
        <end position="144"/>
    </location>
</feature>
<keyword evidence="3" id="KW-1185">Reference proteome</keyword>
<feature type="transmembrane region" description="Helical" evidence="1">
    <location>
        <begin position="47"/>
        <end position="64"/>
    </location>
</feature>
<keyword evidence="1" id="KW-1133">Transmembrane helix</keyword>
<accession>A0ABY7QS92</accession>
<name>A0ABY7QS92_9FIRM</name>
<keyword evidence="1" id="KW-0812">Transmembrane</keyword>
<evidence type="ECO:0000256" key="1">
    <source>
        <dbReference type="SAM" id="Phobius"/>
    </source>
</evidence>
<evidence type="ECO:0000313" key="3">
    <source>
        <dbReference type="Proteomes" id="UP001210339"/>
    </source>
</evidence>
<proteinExistence type="predicted"/>
<keyword evidence="1" id="KW-0472">Membrane</keyword>
<reference evidence="2 3" key="1">
    <citation type="submission" date="2023-01" db="EMBL/GenBank/DDBJ databases">
        <authorList>
            <person name="Lee S.H."/>
            <person name="Jung H.S."/>
            <person name="Yun J.U."/>
        </authorList>
    </citation>
    <scope>NUCLEOTIDE SEQUENCE [LARGE SCALE GENOMIC DNA]</scope>
    <source>
        <strain evidence="2 3">CBA3646</strain>
    </source>
</reference>
<dbReference type="Proteomes" id="UP001210339">
    <property type="component" value="Chromosome"/>
</dbReference>
<dbReference type="RefSeq" id="WP_271191185.1">
    <property type="nucleotide sequence ID" value="NZ_CP115667.1"/>
</dbReference>
<dbReference type="InterPro" id="IPR008875">
    <property type="entry name" value="TraX"/>
</dbReference>
<evidence type="ECO:0000313" key="2">
    <source>
        <dbReference type="EMBL" id="WBW49654.1"/>
    </source>
</evidence>
<dbReference type="EMBL" id="CP115667">
    <property type="protein sequence ID" value="WBW49654.1"/>
    <property type="molecule type" value="Genomic_DNA"/>
</dbReference>
<feature type="transmembrane region" description="Helical" evidence="1">
    <location>
        <begin position="101"/>
        <end position="119"/>
    </location>
</feature>
<feature type="transmembrane region" description="Helical" evidence="1">
    <location>
        <begin position="207"/>
        <end position="226"/>
    </location>
</feature>
<sequence length="227" mass="25350">MSSSTLKLIGILSMMIDHSAVTLFRLGFLNAWFGADSFKAYEVMRMMGRWAFPIFLFLLVEGFYHTRSVPRFASRLVIFAVISEVFFDYALFGALSPLSNVYFELALAVGMFAAFKWLGAAVPHKVVRGLLMAAVAVAIGLGAEFIHADYGINGIVAAAIFYVLRCHRKAQAVAVIPAFYFEGMPFTFLVAPLLYAYNGKRGLPLKYVFYAFYPVHLALLSLLEFIY</sequence>
<feature type="transmembrane region" description="Helical" evidence="1">
    <location>
        <begin position="173"/>
        <end position="195"/>
    </location>
</feature>